<evidence type="ECO:0000313" key="2">
    <source>
        <dbReference type="EMBL" id="KAK5969972.1"/>
    </source>
</evidence>
<proteinExistence type="predicted"/>
<feature type="compositionally biased region" description="Polar residues" evidence="1">
    <location>
        <begin position="187"/>
        <end position="198"/>
    </location>
</feature>
<feature type="compositionally biased region" description="Basic and acidic residues" evidence="1">
    <location>
        <begin position="298"/>
        <end position="348"/>
    </location>
</feature>
<feature type="compositionally biased region" description="Polar residues" evidence="1">
    <location>
        <begin position="477"/>
        <end position="493"/>
    </location>
</feature>
<feature type="compositionally biased region" description="Basic and acidic residues" evidence="1">
    <location>
        <begin position="455"/>
        <end position="474"/>
    </location>
</feature>
<dbReference type="AlphaFoldDB" id="A0AAN8F9N6"/>
<dbReference type="EMBL" id="WIXE01019501">
    <property type="protein sequence ID" value="KAK5969972.1"/>
    <property type="molecule type" value="Genomic_DNA"/>
</dbReference>
<comment type="caution">
    <text evidence="2">The sequence shown here is derived from an EMBL/GenBank/DDBJ whole genome shotgun (WGS) entry which is preliminary data.</text>
</comment>
<evidence type="ECO:0000256" key="1">
    <source>
        <dbReference type="SAM" id="MobiDB-lite"/>
    </source>
</evidence>
<gene>
    <name evidence="2" type="ORF">GCK32_013498</name>
</gene>
<dbReference type="Proteomes" id="UP001331761">
    <property type="component" value="Unassembled WGS sequence"/>
</dbReference>
<feature type="compositionally biased region" description="Polar residues" evidence="1">
    <location>
        <begin position="436"/>
        <end position="450"/>
    </location>
</feature>
<evidence type="ECO:0000313" key="3">
    <source>
        <dbReference type="Proteomes" id="UP001331761"/>
    </source>
</evidence>
<reference evidence="2 3" key="1">
    <citation type="submission" date="2019-10" db="EMBL/GenBank/DDBJ databases">
        <title>Assembly and Annotation for the nematode Trichostrongylus colubriformis.</title>
        <authorList>
            <person name="Martin J."/>
        </authorList>
    </citation>
    <scope>NUCLEOTIDE SEQUENCE [LARGE SCALE GENOMIC DNA]</scope>
    <source>
        <strain evidence="2">G859</strain>
        <tissue evidence="2">Whole worm</tissue>
    </source>
</reference>
<feature type="compositionally biased region" description="Basic residues" evidence="1">
    <location>
        <begin position="283"/>
        <end position="297"/>
    </location>
</feature>
<feature type="compositionally biased region" description="Basic and acidic residues" evidence="1">
    <location>
        <begin position="609"/>
        <end position="618"/>
    </location>
</feature>
<feature type="region of interest" description="Disordered" evidence="1">
    <location>
        <begin position="1"/>
        <end position="24"/>
    </location>
</feature>
<protein>
    <submittedName>
        <fullName evidence="2">Uncharacterized protein</fullName>
    </submittedName>
</protein>
<feature type="compositionally biased region" description="Polar residues" evidence="1">
    <location>
        <begin position="238"/>
        <end position="253"/>
    </location>
</feature>
<feature type="compositionally biased region" description="Basic and acidic residues" evidence="1">
    <location>
        <begin position="62"/>
        <end position="107"/>
    </location>
</feature>
<organism evidence="2 3">
    <name type="scientific">Trichostrongylus colubriformis</name>
    <name type="common">Black scour worm</name>
    <dbReference type="NCBI Taxonomy" id="6319"/>
    <lineage>
        <taxon>Eukaryota</taxon>
        <taxon>Metazoa</taxon>
        <taxon>Ecdysozoa</taxon>
        <taxon>Nematoda</taxon>
        <taxon>Chromadorea</taxon>
        <taxon>Rhabditida</taxon>
        <taxon>Rhabditina</taxon>
        <taxon>Rhabditomorpha</taxon>
        <taxon>Strongyloidea</taxon>
        <taxon>Trichostrongylidae</taxon>
        <taxon>Trichostrongylus</taxon>
    </lineage>
</organism>
<feature type="compositionally biased region" description="Polar residues" evidence="1">
    <location>
        <begin position="1"/>
        <end position="17"/>
    </location>
</feature>
<feature type="compositionally biased region" description="Polar residues" evidence="1">
    <location>
        <begin position="544"/>
        <end position="554"/>
    </location>
</feature>
<feature type="compositionally biased region" description="Acidic residues" evidence="1">
    <location>
        <begin position="147"/>
        <end position="165"/>
    </location>
</feature>
<accession>A0AAN8F9N6</accession>
<feature type="compositionally biased region" description="Basic residues" evidence="1">
    <location>
        <begin position="108"/>
        <end position="124"/>
    </location>
</feature>
<feature type="compositionally biased region" description="Polar residues" evidence="1">
    <location>
        <begin position="263"/>
        <end position="274"/>
    </location>
</feature>
<keyword evidence="3" id="KW-1185">Reference proteome</keyword>
<sequence>MCASLGTLNTDTETSKNGFGAEDCDEEDFDIDELECVDEAAEEERRERIDHERGRRLREGRKRAEIPAKYRLDRFHPYPRRGREGFRGPRRRDTYLPHKRHSNDEHRKSSRNRSSHERSPRRHTRDSSHERSHRHHKRDNDEKDIPFEELEEVDCYDEVGDDSSEFTDGASRTGESHSGEDDDLGDTSIQPSVHGTSNDIDDDFPDLCEEIDVDAMRRAAAAASTNVLFADEHEPSELISSPPKQEVTKTNGVSYRGDEGKNGVSSRSYRTTVNGDGRDEARRHHRYVERHEHRSSRYSKDSRDSRTYRNGSRTRDDRHREKRASSREARPSTSGHSERQEKSTRDDAEIISVRGPLARGWCQVDEKEDVTSSLKPSSTSKSGSGGNITIRDSSSRKDAESKKRRSHSDGADTDTSTEGPTSYSKSSPLPKRTGSYMASPSTAKDSTFTHRSPKKRDQEEDRDSYRSPKHDIKSPQRKPSSNHQQQRNGTAISTKEKIPSLLDMCINGLESQQGPTTISLLDSVIRDSQFAKDTTQGDRYAGNGNENGRNSLKSRSLLDMEIPPPDRNVMRRYAIVLNSCELTKRQSNARSGNHNREVPSRSPLISSPRRNDRYERPRQPRAYAHGVRK</sequence>
<feature type="region of interest" description="Disordered" evidence="1">
    <location>
        <begin position="233"/>
        <end position="496"/>
    </location>
</feature>
<feature type="region of interest" description="Disordered" evidence="1">
    <location>
        <begin position="585"/>
        <end position="629"/>
    </location>
</feature>
<feature type="compositionally biased region" description="Low complexity" evidence="1">
    <location>
        <begin position="371"/>
        <end position="382"/>
    </location>
</feature>
<feature type="compositionally biased region" description="Polar residues" evidence="1">
    <location>
        <begin position="413"/>
        <end position="427"/>
    </location>
</feature>
<feature type="compositionally biased region" description="Basic and acidic residues" evidence="1">
    <location>
        <begin position="43"/>
        <end position="53"/>
    </location>
</feature>
<feature type="region of interest" description="Disordered" evidence="1">
    <location>
        <begin position="532"/>
        <end position="565"/>
    </location>
</feature>
<feature type="region of interest" description="Disordered" evidence="1">
    <location>
        <begin position="40"/>
        <end position="205"/>
    </location>
</feature>
<name>A0AAN8F9N6_TRICO</name>